<dbReference type="EMBL" id="JAFLND010000001">
    <property type="protein sequence ID" value="MBO0329862.1"/>
    <property type="molecule type" value="Genomic_DNA"/>
</dbReference>
<proteinExistence type="predicted"/>
<name>A0ABS3EVS8_9FLAO</name>
<dbReference type="CDD" id="cd00436">
    <property type="entry name" value="UP_TbUP-like"/>
    <property type="match status" value="1"/>
</dbReference>
<dbReference type="Gene3D" id="3.40.50.1580">
    <property type="entry name" value="Nucleoside phosphorylase domain"/>
    <property type="match status" value="1"/>
</dbReference>
<dbReference type="Proteomes" id="UP000664163">
    <property type="component" value="Unassembled WGS sequence"/>
</dbReference>
<evidence type="ECO:0000313" key="6">
    <source>
        <dbReference type="Proteomes" id="UP000664163"/>
    </source>
</evidence>
<dbReference type="InterPro" id="IPR035994">
    <property type="entry name" value="Nucleoside_phosphorylase_sf"/>
</dbReference>
<evidence type="ECO:0000256" key="2">
    <source>
        <dbReference type="ARBA" id="ARBA00021980"/>
    </source>
</evidence>
<dbReference type="EC" id="2.4.2.3" evidence="1"/>
<protein>
    <recommendedName>
        <fullName evidence="2">Uridine phosphorylase</fullName>
        <ecNumber evidence="1">2.4.2.3</ecNumber>
    </recommendedName>
</protein>
<sequence>MGSSLGGSELILNPDGSIYHLNLLPEDIATTIITVGDQNRVREVSKYFDSIEVQKNKREFVTHTGFYKGKRISVISTGIGTDNIDIVFNELDALANIDFDTRQIKTNKKQLNYIRVGTSGSLQPDIPIDSFLMSTAGIGFDNLLHFYDCGHIKNQELELAVTDYLGWGKHNIHPYVVDFDSDLGNVFSSNRIRLGLTGTNSGFYGPQGRALRISPAIKDFNDKLAAFSFGGTRITNLEMETAAMYGIAKLHGHRAVSLNAILANRATSEFSKQGHQTIDELIQYTLSCIAKSQLV</sequence>
<dbReference type="PANTHER" id="PTHR43691:SF11">
    <property type="entry name" value="FI09636P-RELATED"/>
    <property type="match status" value="1"/>
</dbReference>
<evidence type="ECO:0000256" key="3">
    <source>
        <dbReference type="ARBA" id="ARBA00048447"/>
    </source>
</evidence>
<evidence type="ECO:0000313" key="5">
    <source>
        <dbReference type="EMBL" id="MBO0329862.1"/>
    </source>
</evidence>
<accession>A0ABS3EVS8</accession>
<keyword evidence="6" id="KW-1185">Reference proteome</keyword>
<dbReference type="InterPro" id="IPR000845">
    <property type="entry name" value="Nucleoside_phosphorylase_d"/>
</dbReference>
<feature type="domain" description="Nucleoside phosphorylase" evidence="4">
    <location>
        <begin position="31"/>
        <end position="272"/>
    </location>
</feature>
<dbReference type="PANTHER" id="PTHR43691">
    <property type="entry name" value="URIDINE PHOSPHORYLASE"/>
    <property type="match status" value="1"/>
</dbReference>
<evidence type="ECO:0000256" key="1">
    <source>
        <dbReference type="ARBA" id="ARBA00011888"/>
    </source>
</evidence>
<dbReference type="Pfam" id="PF01048">
    <property type="entry name" value="PNP_UDP_1"/>
    <property type="match status" value="1"/>
</dbReference>
<comment type="caution">
    <text evidence="5">The sequence shown here is derived from an EMBL/GenBank/DDBJ whole genome shotgun (WGS) entry which is preliminary data.</text>
</comment>
<reference evidence="5 6" key="1">
    <citation type="submission" date="2021-03" db="EMBL/GenBank/DDBJ databases">
        <title>Muricauda sp. CAU 1631 isolated from Incheon.</title>
        <authorList>
            <person name="Kim W."/>
        </authorList>
    </citation>
    <scope>NUCLEOTIDE SEQUENCE [LARGE SCALE GENOMIC DNA]</scope>
    <source>
        <strain evidence="5 6">CAU 1631</strain>
    </source>
</reference>
<comment type="catalytic activity">
    <reaction evidence="3">
        <text>uridine + phosphate = alpha-D-ribose 1-phosphate + uracil</text>
        <dbReference type="Rhea" id="RHEA:24388"/>
        <dbReference type="ChEBI" id="CHEBI:16704"/>
        <dbReference type="ChEBI" id="CHEBI:17568"/>
        <dbReference type="ChEBI" id="CHEBI:43474"/>
        <dbReference type="ChEBI" id="CHEBI:57720"/>
        <dbReference type="EC" id="2.4.2.3"/>
    </reaction>
</comment>
<evidence type="ECO:0000259" key="4">
    <source>
        <dbReference type="Pfam" id="PF01048"/>
    </source>
</evidence>
<organism evidence="5 6">
    <name type="scientific">[Muricauda] lutisoli</name>
    <dbReference type="NCBI Taxonomy" id="2816035"/>
    <lineage>
        <taxon>Bacteria</taxon>
        <taxon>Pseudomonadati</taxon>
        <taxon>Bacteroidota</taxon>
        <taxon>Flavobacteriia</taxon>
        <taxon>Flavobacteriales</taxon>
        <taxon>Flavobacteriaceae</taxon>
        <taxon>Allomuricauda</taxon>
    </lineage>
</organism>
<dbReference type="SUPFAM" id="SSF53167">
    <property type="entry name" value="Purine and uridine phosphorylases"/>
    <property type="match status" value="1"/>
</dbReference>
<dbReference type="RefSeq" id="WP_207070311.1">
    <property type="nucleotide sequence ID" value="NZ_JAFLND010000001.1"/>
</dbReference>
<gene>
    <name evidence="5" type="ORF">J0X13_04840</name>
</gene>